<proteinExistence type="predicted"/>
<evidence type="ECO:0000313" key="2">
    <source>
        <dbReference type="EMBL" id="VDC60898.1"/>
    </source>
</evidence>
<sequence>MERLLVLVKTWTMVYGQVNHHDKDTFTRLPNQMKLLQSQNNGLRALLEQITLLKGNFGSISFNIEKFTGNSIAIYFAKSVMCDGRFNSYVALGGPSWLHEQIQRETARDDVLILI</sequence>
<evidence type="ECO:0000313" key="1">
    <source>
        <dbReference type="EMBL" id="CAG7862721.1"/>
    </source>
</evidence>
<dbReference type="Gramene" id="A09p31880.2_BraZ1">
    <property type="protein sequence ID" value="A09p31880.2_BraZ1.CDS"/>
    <property type="gene ID" value="A09g31880.2_BraZ1"/>
</dbReference>
<protein>
    <submittedName>
        <fullName evidence="1">Uncharacterized protein</fullName>
    </submittedName>
</protein>
<reference evidence="2" key="1">
    <citation type="submission" date="2018-11" db="EMBL/GenBank/DDBJ databases">
        <authorList>
            <consortium name="Genoscope - CEA"/>
            <person name="William W."/>
        </authorList>
    </citation>
    <scope>NUCLEOTIDE SEQUENCE</scope>
</reference>
<dbReference type="AlphaFoldDB" id="A0A3P5YLN0"/>
<accession>A0A3P5YLN0</accession>
<name>A0A3P5YLN0_BRACM</name>
<dbReference type="EMBL" id="LR031568">
    <property type="protein sequence ID" value="VDC60898.1"/>
    <property type="molecule type" value="Genomic_DNA"/>
</dbReference>
<dbReference type="EMBL" id="LS974625">
    <property type="protein sequence ID" value="CAG7862721.1"/>
    <property type="molecule type" value="Genomic_DNA"/>
</dbReference>
<dbReference type="Proteomes" id="UP000694005">
    <property type="component" value="Chromosome A09"/>
</dbReference>
<organism evidence="2">
    <name type="scientific">Brassica campestris</name>
    <name type="common">Field mustard</name>
    <dbReference type="NCBI Taxonomy" id="3711"/>
    <lineage>
        <taxon>Eukaryota</taxon>
        <taxon>Viridiplantae</taxon>
        <taxon>Streptophyta</taxon>
        <taxon>Embryophyta</taxon>
        <taxon>Tracheophyta</taxon>
        <taxon>Spermatophyta</taxon>
        <taxon>Magnoliopsida</taxon>
        <taxon>eudicotyledons</taxon>
        <taxon>Gunneridae</taxon>
        <taxon>Pentapetalae</taxon>
        <taxon>rosids</taxon>
        <taxon>malvids</taxon>
        <taxon>Brassicales</taxon>
        <taxon>Brassicaceae</taxon>
        <taxon>Brassiceae</taxon>
        <taxon>Brassica</taxon>
    </lineage>
</organism>
<gene>
    <name evidence="2" type="ORF">BRAA09T38509Z</name>
    <name evidence="1" type="ORF">BRAPAZ1V2_A09P31880.2</name>
</gene>